<proteinExistence type="predicted"/>
<dbReference type="SUPFAM" id="SSF158694">
    <property type="entry name" value="UraD-Like"/>
    <property type="match status" value="1"/>
</dbReference>
<dbReference type="OrthoDB" id="5243781at2"/>
<dbReference type="STRING" id="1406858.GCA_000710895_05649"/>
<dbReference type="InterPro" id="IPR017595">
    <property type="entry name" value="OHCU_decarboxylase-2"/>
</dbReference>
<dbReference type="PRINTS" id="PR00189">
    <property type="entry name" value="TRNSTHYRETIN"/>
</dbReference>
<dbReference type="InterPro" id="IPR023416">
    <property type="entry name" value="Transthyretin/HIU_hydrolase_d"/>
</dbReference>
<evidence type="ECO:0000256" key="8">
    <source>
        <dbReference type="PIRSR" id="PIRSR600895-51"/>
    </source>
</evidence>
<keyword evidence="6 11" id="KW-0378">Hydrolase</keyword>
<comment type="catalytic activity">
    <reaction evidence="2">
        <text>5-hydroxy-2-oxo-4-ureido-2,5-dihydro-1H-imidazole-5-carboxylate + H(+) = (S)-allantoin + CO2</text>
        <dbReference type="Rhea" id="RHEA:26301"/>
        <dbReference type="ChEBI" id="CHEBI:15378"/>
        <dbReference type="ChEBI" id="CHEBI:15678"/>
        <dbReference type="ChEBI" id="CHEBI:16526"/>
        <dbReference type="ChEBI" id="CHEBI:58639"/>
        <dbReference type="EC" id="4.1.1.97"/>
    </reaction>
</comment>
<feature type="region of interest" description="Disordered" evidence="9">
    <location>
        <begin position="70"/>
        <end position="90"/>
    </location>
</feature>
<dbReference type="Gene3D" id="1.10.3330.10">
    <property type="entry name" value="Oxo-4-hydroxy-4-carboxy-5-ureidoimidazoline decarboxylase"/>
    <property type="match status" value="1"/>
</dbReference>
<dbReference type="EMBL" id="UGRY01000002">
    <property type="protein sequence ID" value="SUA73766.1"/>
    <property type="molecule type" value="Genomic_DNA"/>
</dbReference>
<dbReference type="Pfam" id="PF09349">
    <property type="entry name" value="OHCU_decarbox"/>
    <property type="match status" value="1"/>
</dbReference>
<keyword evidence="7" id="KW-0456">Lyase</keyword>
<dbReference type="SMART" id="SM00095">
    <property type="entry name" value="TR_THY"/>
    <property type="match status" value="1"/>
</dbReference>
<comment type="pathway">
    <text evidence="3">Purine metabolism; urate degradation; (S)-allantoin from urate: step 3/3.</text>
</comment>
<evidence type="ECO:0000256" key="2">
    <source>
        <dbReference type="ARBA" id="ARBA00001163"/>
    </source>
</evidence>
<dbReference type="NCBIfam" id="TIGR02962">
    <property type="entry name" value="hdxy_isourate"/>
    <property type="match status" value="1"/>
</dbReference>
<keyword evidence="4" id="KW-0659">Purine metabolism</keyword>
<dbReference type="InterPro" id="IPR014306">
    <property type="entry name" value="Hydroxyisourate_hydrolase"/>
</dbReference>
<evidence type="ECO:0000256" key="5">
    <source>
        <dbReference type="ARBA" id="ARBA00022793"/>
    </source>
</evidence>
<dbReference type="Pfam" id="PF00576">
    <property type="entry name" value="Transthyretin"/>
    <property type="match status" value="1"/>
</dbReference>
<dbReference type="Proteomes" id="UP000255467">
    <property type="component" value="Unassembled WGS sequence"/>
</dbReference>
<dbReference type="PANTHER" id="PTHR43466">
    <property type="entry name" value="2-OXO-4-HYDROXY-4-CARBOXY-5-UREIDOIMIDAZOLINE DECARBOXYLASE-RELATED"/>
    <property type="match status" value="1"/>
</dbReference>
<dbReference type="GO" id="GO:0006144">
    <property type="term" value="P:purine nucleobase metabolic process"/>
    <property type="evidence" value="ECO:0007669"/>
    <property type="project" value="UniProtKB-KW"/>
</dbReference>
<dbReference type="GO" id="GO:0033971">
    <property type="term" value="F:hydroxyisourate hydrolase activity"/>
    <property type="evidence" value="ECO:0007669"/>
    <property type="project" value="UniProtKB-EC"/>
</dbReference>
<dbReference type="NCBIfam" id="NF010372">
    <property type="entry name" value="PRK13798.1"/>
    <property type="match status" value="1"/>
</dbReference>
<keyword evidence="12" id="KW-1185">Reference proteome</keyword>
<evidence type="ECO:0000256" key="1">
    <source>
        <dbReference type="ARBA" id="ARBA00001043"/>
    </source>
</evidence>
<evidence type="ECO:0000313" key="12">
    <source>
        <dbReference type="Proteomes" id="UP000255467"/>
    </source>
</evidence>
<dbReference type="InterPro" id="IPR023418">
    <property type="entry name" value="Thyroxine_BS"/>
</dbReference>
<feature type="domain" description="Transthyretin/hydroxyisourate hydrolase" evidence="10">
    <location>
        <begin position="173"/>
        <end position="279"/>
    </location>
</feature>
<evidence type="ECO:0000256" key="4">
    <source>
        <dbReference type="ARBA" id="ARBA00022631"/>
    </source>
</evidence>
<dbReference type="InterPro" id="IPR018020">
    <property type="entry name" value="OHCU_decarboxylase"/>
</dbReference>
<dbReference type="NCBIfam" id="TIGR03180">
    <property type="entry name" value="UraD_2"/>
    <property type="match status" value="1"/>
</dbReference>
<evidence type="ECO:0000313" key="11">
    <source>
        <dbReference type="EMBL" id="SUA73766.1"/>
    </source>
</evidence>
<evidence type="ECO:0000259" key="10">
    <source>
        <dbReference type="SMART" id="SM00095"/>
    </source>
</evidence>
<accession>A0A378Y953</accession>
<keyword evidence="5" id="KW-0210">Decarboxylase</keyword>
<evidence type="ECO:0000256" key="7">
    <source>
        <dbReference type="ARBA" id="ARBA00023239"/>
    </source>
</evidence>
<organism evidence="11 12">
    <name type="scientific">Nocardia otitidiscaviarum</name>
    <dbReference type="NCBI Taxonomy" id="1823"/>
    <lineage>
        <taxon>Bacteria</taxon>
        <taxon>Bacillati</taxon>
        <taxon>Actinomycetota</taxon>
        <taxon>Actinomycetes</taxon>
        <taxon>Mycobacteriales</taxon>
        <taxon>Nocardiaceae</taxon>
        <taxon>Nocardia</taxon>
    </lineage>
</organism>
<protein>
    <submittedName>
        <fullName evidence="11">5-hydroxyisourate hydrolase</fullName>
        <ecNumber evidence="11">3.5.2.17</ecNumber>
    </submittedName>
</protein>
<dbReference type="AlphaFoldDB" id="A0A378Y953"/>
<dbReference type="InterPro" id="IPR000895">
    <property type="entry name" value="Transthyretin/HIU_hydrolase"/>
</dbReference>
<comment type="catalytic activity">
    <reaction evidence="1">
        <text>5-hydroxyisourate + H2O = 5-hydroxy-2-oxo-4-ureido-2,5-dihydro-1H-imidazole-5-carboxylate + H(+)</text>
        <dbReference type="Rhea" id="RHEA:23736"/>
        <dbReference type="ChEBI" id="CHEBI:15377"/>
        <dbReference type="ChEBI" id="CHEBI:15378"/>
        <dbReference type="ChEBI" id="CHEBI:18072"/>
        <dbReference type="ChEBI" id="CHEBI:58639"/>
        <dbReference type="EC" id="3.5.2.17"/>
    </reaction>
</comment>
<feature type="compositionally biased region" description="Basic and acidic residues" evidence="9">
    <location>
        <begin position="70"/>
        <end position="79"/>
    </location>
</feature>
<dbReference type="PROSITE" id="PS00768">
    <property type="entry name" value="TRANSTHYRETIN_1"/>
    <property type="match status" value="1"/>
</dbReference>
<gene>
    <name evidence="11" type="primary">hiuH_1</name>
    <name evidence="11" type="ORF">NCTC1934_01213</name>
</gene>
<feature type="binding site" evidence="8">
    <location>
        <position position="181"/>
    </location>
    <ligand>
        <name>substrate</name>
    </ligand>
</feature>
<dbReference type="CDD" id="cd05822">
    <property type="entry name" value="TLP_HIUase"/>
    <property type="match status" value="1"/>
</dbReference>
<name>A0A378Y953_9NOCA</name>
<evidence type="ECO:0000256" key="3">
    <source>
        <dbReference type="ARBA" id="ARBA00004754"/>
    </source>
</evidence>
<sequence length="280" mass="30335">MTENAIGLEEFAALDETAATELLLTVCASPRWAARVAERRPFATLDELLRAADAALAELPEDEIDRALAGHPRIGDRPDNAASAREQAGMAGADDRVRAAIVAGNRAYEDRFGHVYLVRASGRTPAELLNILTERLANDPPTERRIVREQLAEINRLRLRHLVDTGRQHAAPAAAATLSTHVLDAVRGRPATGVRVTLFDAAGAESAADTTDADGRIKGLGGTLGTGTYRLRFETGEYFAAQAVDSFYPEVTITFTIAEERHYHVPILLSPFAYSTYRGS</sequence>
<reference evidence="11 12" key="1">
    <citation type="submission" date="2018-06" db="EMBL/GenBank/DDBJ databases">
        <authorList>
            <consortium name="Pathogen Informatics"/>
            <person name="Doyle S."/>
        </authorList>
    </citation>
    <scope>NUCLEOTIDE SEQUENCE [LARGE SCALE GENOMIC DNA]</scope>
    <source>
        <strain evidence="11 12">NCTC1934</strain>
    </source>
</reference>
<dbReference type="InterPro" id="IPR036778">
    <property type="entry name" value="OHCU_decarboxylase_sf"/>
</dbReference>
<feature type="binding site" evidence="8">
    <location>
        <position position="216"/>
    </location>
    <ligand>
        <name>substrate</name>
    </ligand>
</feature>
<dbReference type="Gene3D" id="2.60.40.180">
    <property type="entry name" value="Transthyretin/hydroxyisourate hydrolase domain"/>
    <property type="match status" value="1"/>
</dbReference>
<dbReference type="PANTHER" id="PTHR43466:SF1">
    <property type="entry name" value="2-OXO-4-HYDROXY-4-CARBOXY-5-UREIDOIMIDAZOLINE DECARBOXYLASE-RELATED"/>
    <property type="match status" value="1"/>
</dbReference>
<evidence type="ECO:0000256" key="6">
    <source>
        <dbReference type="ARBA" id="ARBA00022801"/>
    </source>
</evidence>
<dbReference type="InterPro" id="IPR036817">
    <property type="entry name" value="Transthyretin/HIU_hydrolase_sf"/>
</dbReference>
<dbReference type="GO" id="GO:0051997">
    <property type="term" value="F:2-oxo-4-hydroxy-4-carboxy-5-ureidoimidazoline decarboxylase activity"/>
    <property type="evidence" value="ECO:0007669"/>
    <property type="project" value="UniProtKB-EC"/>
</dbReference>
<dbReference type="EC" id="3.5.2.17" evidence="11"/>
<dbReference type="SUPFAM" id="SSF49472">
    <property type="entry name" value="Transthyretin (synonym: prealbumin)"/>
    <property type="match status" value="1"/>
</dbReference>
<dbReference type="GO" id="GO:0019628">
    <property type="term" value="P:urate catabolic process"/>
    <property type="evidence" value="ECO:0007669"/>
    <property type="project" value="TreeGrafter"/>
</dbReference>
<feature type="binding site" evidence="8">
    <location>
        <position position="277"/>
    </location>
    <ligand>
        <name>substrate</name>
    </ligand>
</feature>
<evidence type="ECO:0000256" key="9">
    <source>
        <dbReference type="SAM" id="MobiDB-lite"/>
    </source>
</evidence>